<organism evidence="2 3">
    <name type="scientific">Dreissena polymorpha</name>
    <name type="common">Zebra mussel</name>
    <name type="synonym">Mytilus polymorpha</name>
    <dbReference type="NCBI Taxonomy" id="45954"/>
    <lineage>
        <taxon>Eukaryota</taxon>
        <taxon>Metazoa</taxon>
        <taxon>Spiralia</taxon>
        <taxon>Lophotrochozoa</taxon>
        <taxon>Mollusca</taxon>
        <taxon>Bivalvia</taxon>
        <taxon>Autobranchia</taxon>
        <taxon>Heteroconchia</taxon>
        <taxon>Euheterodonta</taxon>
        <taxon>Imparidentia</taxon>
        <taxon>Neoheterodontei</taxon>
        <taxon>Myida</taxon>
        <taxon>Dreissenoidea</taxon>
        <taxon>Dreissenidae</taxon>
        <taxon>Dreissena</taxon>
    </lineage>
</organism>
<sequence>MAHQRSTFSLKKGRSYEEEIPKKISNQQEIEEEKLVQATSKSKRKSPERYGY</sequence>
<comment type="caution">
    <text evidence="2">The sequence shown here is derived from an EMBL/GenBank/DDBJ whole genome shotgun (WGS) entry which is preliminary data.</text>
</comment>
<reference evidence="2" key="2">
    <citation type="submission" date="2020-11" db="EMBL/GenBank/DDBJ databases">
        <authorList>
            <person name="McCartney M.A."/>
            <person name="Auch B."/>
            <person name="Kono T."/>
            <person name="Mallez S."/>
            <person name="Becker A."/>
            <person name="Gohl D.M."/>
            <person name="Silverstein K.A.T."/>
            <person name="Koren S."/>
            <person name="Bechman K.B."/>
            <person name="Herman A."/>
            <person name="Abrahante J.E."/>
            <person name="Garbe J."/>
        </authorList>
    </citation>
    <scope>NUCLEOTIDE SEQUENCE</scope>
    <source>
        <strain evidence="2">Duluth1</strain>
        <tissue evidence="2">Whole animal</tissue>
    </source>
</reference>
<reference evidence="2" key="1">
    <citation type="journal article" date="2019" name="bioRxiv">
        <title>The Genome of the Zebra Mussel, Dreissena polymorpha: A Resource for Invasive Species Research.</title>
        <authorList>
            <person name="McCartney M.A."/>
            <person name="Auch B."/>
            <person name="Kono T."/>
            <person name="Mallez S."/>
            <person name="Zhang Y."/>
            <person name="Obille A."/>
            <person name="Becker A."/>
            <person name="Abrahante J.E."/>
            <person name="Garbe J."/>
            <person name="Badalamenti J.P."/>
            <person name="Herman A."/>
            <person name="Mangelson H."/>
            <person name="Liachko I."/>
            <person name="Sullivan S."/>
            <person name="Sone E.D."/>
            <person name="Koren S."/>
            <person name="Silverstein K.A.T."/>
            <person name="Beckman K.B."/>
            <person name="Gohl D.M."/>
        </authorList>
    </citation>
    <scope>NUCLEOTIDE SEQUENCE</scope>
    <source>
        <strain evidence="2">Duluth1</strain>
        <tissue evidence="2">Whole animal</tissue>
    </source>
</reference>
<proteinExistence type="predicted"/>
<evidence type="ECO:0000313" key="3">
    <source>
        <dbReference type="Proteomes" id="UP000828390"/>
    </source>
</evidence>
<protein>
    <submittedName>
        <fullName evidence="2">Uncharacterized protein</fullName>
    </submittedName>
</protein>
<dbReference type="Proteomes" id="UP000828390">
    <property type="component" value="Unassembled WGS sequence"/>
</dbReference>
<keyword evidence="3" id="KW-1185">Reference proteome</keyword>
<name>A0A9D4N0S5_DREPO</name>
<feature type="region of interest" description="Disordered" evidence="1">
    <location>
        <begin position="1"/>
        <end position="52"/>
    </location>
</feature>
<evidence type="ECO:0000313" key="2">
    <source>
        <dbReference type="EMBL" id="KAH3886041.1"/>
    </source>
</evidence>
<dbReference type="EMBL" id="JAIWYP010000001">
    <property type="protein sequence ID" value="KAH3886041.1"/>
    <property type="molecule type" value="Genomic_DNA"/>
</dbReference>
<evidence type="ECO:0000256" key="1">
    <source>
        <dbReference type="SAM" id="MobiDB-lite"/>
    </source>
</evidence>
<dbReference type="AlphaFoldDB" id="A0A9D4N0S5"/>
<accession>A0A9D4N0S5</accession>
<gene>
    <name evidence="2" type="ORF">DPMN_010042</name>
</gene>